<gene>
    <name evidence="1" type="ORF">ESA94_03865</name>
</gene>
<dbReference type="PANTHER" id="PTHR35866">
    <property type="entry name" value="PUTATIVE-RELATED"/>
    <property type="match status" value="1"/>
</dbReference>
<dbReference type="InterPro" id="IPR005358">
    <property type="entry name" value="Puta_zinc/iron-chelating_dom"/>
</dbReference>
<dbReference type="Proteomes" id="UP000290204">
    <property type="component" value="Unassembled WGS sequence"/>
</dbReference>
<dbReference type="PANTHER" id="PTHR35866:SF1">
    <property type="entry name" value="YKGJ FAMILY CYSTEINE CLUSTER PROTEIN"/>
    <property type="match status" value="1"/>
</dbReference>
<dbReference type="AlphaFoldDB" id="A0A4Q1CMC5"/>
<dbReference type="Pfam" id="PF03692">
    <property type="entry name" value="CxxCxxCC"/>
    <property type="match status" value="1"/>
</dbReference>
<keyword evidence="2" id="KW-1185">Reference proteome</keyword>
<dbReference type="OrthoDB" id="665764at2"/>
<accession>A0A4Q1CMC5</accession>
<dbReference type="EMBL" id="SDHW01000001">
    <property type="protein sequence ID" value="RXK62160.1"/>
    <property type="molecule type" value="Genomic_DNA"/>
</dbReference>
<dbReference type="RefSeq" id="WP_129129531.1">
    <property type="nucleotide sequence ID" value="NZ_SDHW01000001.1"/>
</dbReference>
<proteinExistence type="predicted"/>
<sequence length="170" mass="19633">MQLQLSLQAILETATAKQQENDRFVQHLKQLNEDELDAEVQRLDNVISPQISCTDCGNCCKGLMVNITAEEADRASAHLHMSREAFDEKYVEKGGHELMILNKIPCHFLSDNKCSIYEVRFAGCREFPALHLPQFNRRLFTVMMHYDRCPIIFNVMEELKNTTHFNAESK</sequence>
<comment type="caution">
    <text evidence="1">The sequence shown here is derived from an EMBL/GenBank/DDBJ whole genome shotgun (WGS) entry which is preliminary data.</text>
</comment>
<evidence type="ECO:0000313" key="1">
    <source>
        <dbReference type="EMBL" id="RXK62160.1"/>
    </source>
</evidence>
<organism evidence="1 2">
    <name type="scientific">Lacibacter luteus</name>
    <dbReference type="NCBI Taxonomy" id="2508719"/>
    <lineage>
        <taxon>Bacteria</taxon>
        <taxon>Pseudomonadati</taxon>
        <taxon>Bacteroidota</taxon>
        <taxon>Chitinophagia</taxon>
        <taxon>Chitinophagales</taxon>
        <taxon>Chitinophagaceae</taxon>
        <taxon>Lacibacter</taxon>
    </lineage>
</organism>
<evidence type="ECO:0000313" key="2">
    <source>
        <dbReference type="Proteomes" id="UP000290204"/>
    </source>
</evidence>
<reference evidence="1 2" key="1">
    <citation type="submission" date="2019-01" db="EMBL/GenBank/DDBJ databases">
        <title>Lacibacter sp. strain TTM-7.</title>
        <authorList>
            <person name="Chen W.-M."/>
        </authorList>
    </citation>
    <scope>NUCLEOTIDE SEQUENCE [LARGE SCALE GENOMIC DNA]</scope>
    <source>
        <strain evidence="1 2">TTM-7</strain>
    </source>
</reference>
<protein>
    <submittedName>
        <fullName evidence="1">YkgJ family cysteine cluster protein</fullName>
    </submittedName>
</protein>
<name>A0A4Q1CMC5_9BACT</name>